<organism evidence="2 3">
    <name type="scientific">Paraphoma chrysanthemicola</name>
    <dbReference type="NCBI Taxonomy" id="798071"/>
    <lineage>
        <taxon>Eukaryota</taxon>
        <taxon>Fungi</taxon>
        <taxon>Dikarya</taxon>
        <taxon>Ascomycota</taxon>
        <taxon>Pezizomycotina</taxon>
        <taxon>Dothideomycetes</taxon>
        <taxon>Pleosporomycetidae</taxon>
        <taxon>Pleosporales</taxon>
        <taxon>Pleosporineae</taxon>
        <taxon>Phaeosphaeriaceae</taxon>
        <taxon>Paraphoma</taxon>
    </lineage>
</organism>
<evidence type="ECO:0000313" key="2">
    <source>
        <dbReference type="EMBL" id="KAH7092137.1"/>
    </source>
</evidence>
<feature type="region of interest" description="Disordered" evidence="1">
    <location>
        <begin position="377"/>
        <end position="399"/>
    </location>
</feature>
<feature type="region of interest" description="Disordered" evidence="1">
    <location>
        <begin position="662"/>
        <end position="721"/>
    </location>
</feature>
<dbReference type="AlphaFoldDB" id="A0A8K0RFA2"/>
<feature type="region of interest" description="Disordered" evidence="1">
    <location>
        <begin position="554"/>
        <end position="574"/>
    </location>
</feature>
<gene>
    <name evidence="2" type="ORF">FB567DRAFT_231599</name>
</gene>
<sequence length="732" mass="80909">MNWTGGTLQRTKHANKGVIQKQKAYFARARTHLQNGAESPDVPFRPSYLQNYDSFELAGHLPLLGSGSVRHTGHSVTQRRDSGHRRGSPGGELQEFGLRSKSNATFAPFAVTRRVDPQLGAARRPVSLDTEVTSDERPNKRKVLDADVEVQLLQANKKRLLQQRDWIGVAPSDPVKLRRLPSEEKRRHGRRRKVEGQHVAITRRGEHMDPTLSHLQPTDDRYANAFITSSVQPPLDPIRVRIGTDALTNACSTQPGDFEQSQTSSDPMLFDQQNDAGPQDQHRLPQLNPLPIRKCDSTNKSFRQATDSKHAGSHNWFRSCGSSAHCRHKQEFHRSGTEQGTPMSVKKGPAAQNTSPKTRITRNVKGNDHPLRFVFESSTSPTMNHPGNELQQSQSRDPEHSIAMNETDVRHSTAMRLGTIPEPSMESDATAANTIVNAEAGALLLEKLDQSSSRSSPYKSSILSVVHDHPTVHHREVESTKWSQHAIEGNQTRVSSSSLSVSLPALNRHALLRFGPPAHALKKGLDRCHNSGMQEHDADEQVWHDFIFSSDEESSSEAMQPHVHDSEQRPWQGSSSYLPLSVAVSSIRSTPFRPISGHASHKDVHDNANPTPAAGSRTFNALDAVSADSFEALSEHEETMLAAHSATGEPLVTHASMLNNVSWDTSPMSPRMLSRAETSRRGLDHAQRATGTTSQQAQASSDEGMRYCRQSPQYRSSGSFDEGLDLIDADAF</sequence>
<feature type="compositionally biased region" description="Basic and acidic residues" evidence="1">
    <location>
        <begin position="677"/>
        <end position="687"/>
    </location>
</feature>
<feature type="compositionally biased region" description="Polar residues" evidence="1">
    <location>
        <begin position="689"/>
        <end position="701"/>
    </location>
</feature>
<reference evidence="2" key="1">
    <citation type="journal article" date="2021" name="Nat. Commun.">
        <title>Genetic determinants of endophytism in the Arabidopsis root mycobiome.</title>
        <authorList>
            <person name="Mesny F."/>
            <person name="Miyauchi S."/>
            <person name="Thiergart T."/>
            <person name="Pickel B."/>
            <person name="Atanasova L."/>
            <person name="Karlsson M."/>
            <person name="Huettel B."/>
            <person name="Barry K.W."/>
            <person name="Haridas S."/>
            <person name="Chen C."/>
            <person name="Bauer D."/>
            <person name="Andreopoulos W."/>
            <person name="Pangilinan J."/>
            <person name="LaButti K."/>
            <person name="Riley R."/>
            <person name="Lipzen A."/>
            <person name="Clum A."/>
            <person name="Drula E."/>
            <person name="Henrissat B."/>
            <person name="Kohler A."/>
            <person name="Grigoriev I.V."/>
            <person name="Martin F.M."/>
            <person name="Hacquard S."/>
        </authorList>
    </citation>
    <scope>NUCLEOTIDE SEQUENCE</scope>
    <source>
        <strain evidence="2">MPI-SDFR-AT-0120</strain>
    </source>
</reference>
<comment type="caution">
    <text evidence="2">The sequence shown here is derived from an EMBL/GenBank/DDBJ whole genome shotgun (WGS) entry which is preliminary data.</text>
</comment>
<evidence type="ECO:0000256" key="1">
    <source>
        <dbReference type="SAM" id="MobiDB-lite"/>
    </source>
</evidence>
<accession>A0A8K0RFA2</accession>
<dbReference type="EMBL" id="JAGMVJ010000003">
    <property type="protein sequence ID" value="KAH7092137.1"/>
    <property type="molecule type" value="Genomic_DNA"/>
</dbReference>
<evidence type="ECO:0000313" key="3">
    <source>
        <dbReference type="Proteomes" id="UP000813461"/>
    </source>
</evidence>
<dbReference type="Proteomes" id="UP000813461">
    <property type="component" value="Unassembled WGS sequence"/>
</dbReference>
<feature type="region of interest" description="Disordered" evidence="1">
    <location>
        <begin position="593"/>
        <end position="616"/>
    </location>
</feature>
<feature type="compositionally biased region" description="Polar residues" evidence="1">
    <location>
        <begin position="250"/>
        <end position="276"/>
    </location>
</feature>
<feature type="compositionally biased region" description="Polar residues" evidence="1">
    <location>
        <begin position="710"/>
        <end position="719"/>
    </location>
</feature>
<protein>
    <submittedName>
        <fullName evidence="2">Uncharacterized protein</fullName>
    </submittedName>
</protein>
<feature type="compositionally biased region" description="Polar residues" evidence="1">
    <location>
        <begin position="377"/>
        <end position="395"/>
    </location>
</feature>
<feature type="region of interest" description="Disordered" evidence="1">
    <location>
        <begin position="250"/>
        <end position="312"/>
    </location>
</feature>
<name>A0A8K0RFA2_9PLEO</name>
<feature type="region of interest" description="Disordered" evidence="1">
    <location>
        <begin position="69"/>
        <end position="99"/>
    </location>
</feature>
<keyword evidence="3" id="KW-1185">Reference proteome</keyword>
<proteinExistence type="predicted"/>
<feature type="region of interest" description="Disordered" evidence="1">
    <location>
        <begin position="328"/>
        <end position="364"/>
    </location>
</feature>
<dbReference type="OrthoDB" id="5426563at2759"/>